<accession>A0A1M6AIP4</accession>
<evidence type="ECO:0000313" key="4">
    <source>
        <dbReference type="EMBL" id="SHI36291.1"/>
    </source>
</evidence>
<keyword evidence="5" id="KW-1185">Reference proteome</keyword>
<keyword evidence="2" id="KW-0812">Transmembrane</keyword>
<evidence type="ECO:0000313" key="5">
    <source>
        <dbReference type="Proteomes" id="UP000184418"/>
    </source>
</evidence>
<name>A0A1M6AIP4_9BACT</name>
<feature type="chain" id="PRO_5012115855" description="Translation initiation factor IF-2" evidence="3">
    <location>
        <begin position="23"/>
        <end position="172"/>
    </location>
</feature>
<reference evidence="4 5" key="1">
    <citation type="submission" date="2016-11" db="EMBL/GenBank/DDBJ databases">
        <authorList>
            <person name="Jaros S."/>
            <person name="Januszkiewicz K."/>
            <person name="Wedrychowicz H."/>
        </authorList>
    </citation>
    <scope>NUCLEOTIDE SEQUENCE [LARGE SCALE GENOMIC DNA]</scope>
    <source>
        <strain evidence="4 5">DSM 21074</strain>
    </source>
</reference>
<dbReference type="AlphaFoldDB" id="A0A1M6AIP4"/>
<organism evidence="4 5">
    <name type="scientific">Hymenobacter daecheongensis DSM 21074</name>
    <dbReference type="NCBI Taxonomy" id="1121955"/>
    <lineage>
        <taxon>Bacteria</taxon>
        <taxon>Pseudomonadati</taxon>
        <taxon>Bacteroidota</taxon>
        <taxon>Cytophagia</taxon>
        <taxon>Cytophagales</taxon>
        <taxon>Hymenobacteraceae</taxon>
        <taxon>Hymenobacter</taxon>
    </lineage>
</organism>
<sequence>MNPLLRCLLPAAFLLTTGCRSGKVAFEFAPPPPAPTEIAGHPKPTAAPPALAAPATVPAAVAVASAPAPRPSAAPTPYFGYRHSALLHRREAAARAPSRRTPPPDDSTEHKTRHLVLGGLLVVGGVVGGILLGGWLGLGVGAAVVLAGYYFLGLAFGGKHGWREVFQEFFNL</sequence>
<evidence type="ECO:0000256" key="3">
    <source>
        <dbReference type="SAM" id="SignalP"/>
    </source>
</evidence>
<dbReference type="PROSITE" id="PS51257">
    <property type="entry name" value="PROKAR_LIPOPROTEIN"/>
    <property type="match status" value="1"/>
</dbReference>
<evidence type="ECO:0000256" key="2">
    <source>
        <dbReference type="SAM" id="Phobius"/>
    </source>
</evidence>
<dbReference type="Proteomes" id="UP000184418">
    <property type="component" value="Unassembled WGS sequence"/>
</dbReference>
<dbReference type="EMBL" id="FQYN01000001">
    <property type="protein sequence ID" value="SHI36291.1"/>
    <property type="molecule type" value="Genomic_DNA"/>
</dbReference>
<feature type="transmembrane region" description="Helical" evidence="2">
    <location>
        <begin position="119"/>
        <end position="152"/>
    </location>
</feature>
<gene>
    <name evidence="4" type="ORF">SAMN02745146_0652</name>
</gene>
<protein>
    <recommendedName>
        <fullName evidence="6">Translation initiation factor IF-2</fullName>
    </recommendedName>
</protein>
<feature type="signal peptide" evidence="3">
    <location>
        <begin position="1"/>
        <end position="22"/>
    </location>
</feature>
<evidence type="ECO:0008006" key="6">
    <source>
        <dbReference type="Google" id="ProtNLM"/>
    </source>
</evidence>
<evidence type="ECO:0000256" key="1">
    <source>
        <dbReference type="SAM" id="MobiDB-lite"/>
    </source>
</evidence>
<keyword evidence="3" id="KW-0732">Signal</keyword>
<keyword evidence="2" id="KW-1133">Transmembrane helix</keyword>
<keyword evidence="2" id="KW-0472">Membrane</keyword>
<feature type="region of interest" description="Disordered" evidence="1">
    <location>
        <begin position="92"/>
        <end position="111"/>
    </location>
</feature>
<proteinExistence type="predicted"/>
<dbReference type="STRING" id="1121955.SAMN02745146_0652"/>